<protein>
    <submittedName>
        <fullName evidence="1">Uncharacterized protein</fullName>
    </submittedName>
</protein>
<accession>A0A0E9QMF3</accession>
<proteinExistence type="predicted"/>
<reference evidence="1" key="1">
    <citation type="submission" date="2014-11" db="EMBL/GenBank/DDBJ databases">
        <authorList>
            <person name="Amaro Gonzalez C."/>
        </authorList>
    </citation>
    <scope>NUCLEOTIDE SEQUENCE</scope>
</reference>
<name>A0A0E9QMF3_ANGAN</name>
<evidence type="ECO:0000313" key="1">
    <source>
        <dbReference type="EMBL" id="JAH17692.1"/>
    </source>
</evidence>
<organism evidence="1">
    <name type="scientific">Anguilla anguilla</name>
    <name type="common">European freshwater eel</name>
    <name type="synonym">Muraena anguilla</name>
    <dbReference type="NCBI Taxonomy" id="7936"/>
    <lineage>
        <taxon>Eukaryota</taxon>
        <taxon>Metazoa</taxon>
        <taxon>Chordata</taxon>
        <taxon>Craniata</taxon>
        <taxon>Vertebrata</taxon>
        <taxon>Euteleostomi</taxon>
        <taxon>Actinopterygii</taxon>
        <taxon>Neopterygii</taxon>
        <taxon>Teleostei</taxon>
        <taxon>Anguilliformes</taxon>
        <taxon>Anguillidae</taxon>
        <taxon>Anguilla</taxon>
    </lineage>
</organism>
<dbReference type="AlphaFoldDB" id="A0A0E9QMF3"/>
<dbReference type="EMBL" id="GBXM01090885">
    <property type="protein sequence ID" value="JAH17692.1"/>
    <property type="molecule type" value="Transcribed_RNA"/>
</dbReference>
<sequence>MRILDNIHVFIFFLFFFFFISESVLCSIYNCS</sequence>
<reference evidence="1" key="2">
    <citation type="journal article" date="2015" name="Fish Shellfish Immunol.">
        <title>Early steps in the European eel (Anguilla anguilla)-Vibrio vulnificus interaction in the gills: Role of the RtxA13 toxin.</title>
        <authorList>
            <person name="Callol A."/>
            <person name="Pajuelo D."/>
            <person name="Ebbesson L."/>
            <person name="Teles M."/>
            <person name="MacKenzie S."/>
            <person name="Amaro C."/>
        </authorList>
    </citation>
    <scope>NUCLEOTIDE SEQUENCE</scope>
</reference>